<dbReference type="Proteomes" id="UP000694050">
    <property type="component" value="Unassembled WGS sequence"/>
</dbReference>
<feature type="region of interest" description="Disordered" evidence="1">
    <location>
        <begin position="87"/>
        <end position="117"/>
    </location>
</feature>
<evidence type="ECO:0000313" key="3">
    <source>
        <dbReference type="Proteomes" id="UP000694050"/>
    </source>
</evidence>
<reference evidence="2" key="1">
    <citation type="submission" date="2021-04" db="EMBL/GenBank/DDBJ databases">
        <title>First draft genome resource for Brassicaceae pathogens Fusarium oxysporum f. sp. raphani and Fusarium oxysporum f. sp. rapae.</title>
        <authorList>
            <person name="Asai S."/>
        </authorList>
    </citation>
    <scope>NUCLEOTIDE SEQUENCE</scope>
    <source>
        <strain evidence="2">Tf1208</strain>
    </source>
</reference>
<protein>
    <submittedName>
        <fullName evidence="2">Uncharacterized protein</fullName>
    </submittedName>
</protein>
<accession>A0A8J5NJ30</accession>
<evidence type="ECO:0000256" key="1">
    <source>
        <dbReference type="SAM" id="MobiDB-lite"/>
    </source>
</evidence>
<gene>
    <name evidence="2" type="ORF">Forpe1208_v015304</name>
</gene>
<dbReference type="AlphaFoldDB" id="A0A8J5NJ30"/>
<proteinExistence type="predicted"/>
<evidence type="ECO:0000313" key="2">
    <source>
        <dbReference type="EMBL" id="KAG7405205.1"/>
    </source>
</evidence>
<comment type="caution">
    <text evidence="2">The sequence shown here is derived from an EMBL/GenBank/DDBJ whole genome shotgun (WGS) entry which is preliminary data.</text>
</comment>
<name>A0A8J5NJ30_FUSOX</name>
<dbReference type="EMBL" id="JAELUQ010000012">
    <property type="protein sequence ID" value="KAG7405205.1"/>
    <property type="molecule type" value="Genomic_DNA"/>
</dbReference>
<sequence>MATNSETADSWSQTITLTLISTSQVTYDDLELNVSCTVQVSCAIASVDDDVLPIHGSYGIDLVLSLAPSTPIKLYRVTLRALQEEVPTEGPDPWADAIIDRGSDRGSSPISEVGDPSDSDIHSFTIWSGSVSGASARTTLSNSSWSRTQATTHDNATSVPSGANVKISGSCDIKGKFTRNHMKFSQLTHRWYSDDSYMLPHAQALNMSPIKVENRSNGEILDVRFEIEDTEDETEAFEPRVTAVLQIDNDGGGLHTGDLMAARQLNFELVIWAMPERFISLGGTEAVKIVRTFGVLRPPQAGTPS</sequence>
<organism evidence="2 3">
    <name type="scientific">Fusarium oxysporum f. sp. rapae</name>
    <dbReference type="NCBI Taxonomy" id="485398"/>
    <lineage>
        <taxon>Eukaryota</taxon>
        <taxon>Fungi</taxon>
        <taxon>Dikarya</taxon>
        <taxon>Ascomycota</taxon>
        <taxon>Pezizomycotina</taxon>
        <taxon>Sordariomycetes</taxon>
        <taxon>Hypocreomycetidae</taxon>
        <taxon>Hypocreales</taxon>
        <taxon>Nectriaceae</taxon>
        <taxon>Fusarium</taxon>
        <taxon>Fusarium oxysporum species complex</taxon>
    </lineage>
</organism>